<accession>A0AA40STJ8</accession>
<dbReference type="AlphaFoldDB" id="A0AA40STJ8"/>
<dbReference type="RefSeq" id="WP_191756059.1">
    <property type="nucleotide sequence ID" value="NZ_VJXY01000001.1"/>
</dbReference>
<evidence type="ECO:0000313" key="2">
    <source>
        <dbReference type="EMBL" id="MBD6614737.1"/>
    </source>
</evidence>
<comment type="caution">
    <text evidence="2">The sequence shown here is derived from an EMBL/GenBank/DDBJ whole genome shotgun (WGS) entry which is preliminary data.</text>
</comment>
<dbReference type="Proteomes" id="UP001165986">
    <property type="component" value="Unassembled WGS sequence"/>
</dbReference>
<name>A0AA40STJ8_9NOST</name>
<gene>
    <name evidence="2" type="ORF">FNW02_02370</name>
</gene>
<protein>
    <submittedName>
        <fullName evidence="2">Uncharacterized protein</fullName>
    </submittedName>
</protein>
<organism evidence="2 3">
    <name type="scientific">Komarekiella delphini-convector SJRDD-AB1</name>
    <dbReference type="NCBI Taxonomy" id="2593771"/>
    <lineage>
        <taxon>Bacteria</taxon>
        <taxon>Bacillati</taxon>
        <taxon>Cyanobacteriota</taxon>
        <taxon>Cyanophyceae</taxon>
        <taxon>Nostocales</taxon>
        <taxon>Nostocaceae</taxon>
        <taxon>Komarekiella</taxon>
        <taxon>Komarekiella delphini-convector</taxon>
    </lineage>
</organism>
<feature type="region of interest" description="Disordered" evidence="1">
    <location>
        <begin position="24"/>
        <end position="46"/>
    </location>
</feature>
<evidence type="ECO:0000313" key="3">
    <source>
        <dbReference type="Proteomes" id="UP001165986"/>
    </source>
</evidence>
<dbReference type="EMBL" id="VJXY01000001">
    <property type="protein sequence ID" value="MBD6614737.1"/>
    <property type="molecule type" value="Genomic_DNA"/>
</dbReference>
<evidence type="ECO:0000256" key="1">
    <source>
        <dbReference type="SAM" id="MobiDB-lite"/>
    </source>
</evidence>
<keyword evidence="3" id="KW-1185">Reference proteome</keyword>
<proteinExistence type="predicted"/>
<reference evidence="2" key="1">
    <citation type="submission" date="2019-07" db="EMBL/GenBank/DDBJ databases">
        <title>Toxilogical consequences of a new and cryptic species of cyanobacteria (Komarekiella delphini-convector) recovered from the epidermis of a bottlenose dolphin and 1500 ft. in the air.</title>
        <authorList>
            <person name="Brown A.O."/>
            <person name="Dvorak P."/>
            <person name="Villanueva C.D."/>
            <person name="Foss A.J."/>
            <person name="Garvey A.D."/>
            <person name="Gibson Q.A."/>
            <person name="Johansen J.R."/>
            <person name="Casamatta D.A."/>
        </authorList>
    </citation>
    <scope>NUCLEOTIDE SEQUENCE</scope>
    <source>
        <strain evidence="2">SJRDD-AB1</strain>
    </source>
</reference>
<sequence>MSISSQIITSDLLMDLSTEEQQFLSGGFSKGDNGDDDDDDDDKCKKDKSPSKIFIVKVYKKRSCCKPKPCCSH</sequence>